<dbReference type="PANTHER" id="PTHR12622">
    <property type="entry name" value="DELTEX-RELATED"/>
    <property type="match status" value="1"/>
</dbReference>
<keyword evidence="12" id="KW-0963">Cytoplasm</keyword>
<keyword evidence="9 12" id="KW-0862">Zinc</keyword>
<dbReference type="InterPro" id="IPR039399">
    <property type="entry name" value="Deltex_C_sf"/>
</dbReference>
<dbReference type="PROSITE" id="PS50119">
    <property type="entry name" value="ZF_BBOX"/>
    <property type="match status" value="2"/>
</dbReference>
<dbReference type="GO" id="GO:0061630">
    <property type="term" value="F:ubiquitin protein ligase activity"/>
    <property type="evidence" value="ECO:0007669"/>
    <property type="project" value="UniProtKB-UniRule"/>
</dbReference>
<keyword evidence="5 12" id="KW-0808">Transferase</keyword>
<dbReference type="Pfam" id="PF13923">
    <property type="entry name" value="zf-C3HC4_2"/>
    <property type="match status" value="1"/>
</dbReference>
<evidence type="ECO:0000256" key="1">
    <source>
        <dbReference type="ARBA" id="ARBA00000900"/>
    </source>
</evidence>
<feature type="domain" description="B box-type" evidence="14">
    <location>
        <begin position="156"/>
        <end position="203"/>
    </location>
</feature>
<dbReference type="PROSITE" id="PS50194">
    <property type="entry name" value="FILAMIN_REPEAT"/>
    <property type="match status" value="1"/>
</dbReference>
<dbReference type="Pfam" id="PF00643">
    <property type="entry name" value="zf-B_box"/>
    <property type="match status" value="2"/>
</dbReference>
<dbReference type="EMBL" id="LSMT01000153">
    <property type="protein sequence ID" value="PFX25339.1"/>
    <property type="molecule type" value="Genomic_DNA"/>
</dbReference>
<dbReference type="Gene3D" id="3.30.390.130">
    <property type="match status" value="1"/>
</dbReference>
<dbReference type="AlphaFoldDB" id="A0A2B4S8B8"/>
<evidence type="ECO:0000256" key="11">
    <source>
        <dbReference type="PROSITE-ProRule" id="PRU00087"/>
    </source>
</evidence>
<dbReference type="Pfam" id="PF00630">
    <property type="entry name" value="Filamin"/>
    <property type="match status" value="1"/>
</dbReference>
<comment type="caution">
    <text evidence="15">The sequence shown here is derived from an EMBL/GenBank/DDBJ whole genome shotgun (WGS) entry which is preliminary data.</text>
</comment>
<keyword evidence="8 10" id="KW-0863">Zinc-finger</keyword>
<evidence type="ECO:0000256" key="7">
    <source>
        <dbReference type="ARBA" id="ARBA00022737"/>
    </source>
</evidence>
<dbReference type="InterPro" id="IPR013783">
    <property type="entry name" value="Ig-like_fold"/>
</dbReference>
<accession>A0A2B4S8B8</accession>
<comment type="similarity">
    <text evidence="4 12">Belongs to the Deltex family.</text>
</comment>
<gene>
    <name evidence="15" type="primary">DTX3L</name>
    <name evidence="15" type="ORF">AWC38_SpisGene10014</name>
</gene>
<dbReference type="PROSITE" id="PS00518">
    <property type="entry name" value="ZF_RING_1"/>
    <property type="match status" value="2"/>
</dbReference>
<comment type="subcellular location">
    <subcellularLocation>
        <location evidence="12">Cytoplasm</location>
    </subcellularLocation>
</comment>
<dbReference type="OrthoDB" id="1870062at2759"/>
<comment type="catalytic activity">
    <reaction evidence="1 12">
        <text>S-ubiquitinyl-[E2 ubiquitin-conjugating enzyme]-L-cysteine + [acceptor protein]-L-lysine = [E2 ubiquitin-conjugating enzyme]-L-cysteine + N(6)-ubiquitinyl-[acceptor protein]-L-lysine.</text>
        <dbReference type="EC" id="2.3.2.27"/>
    </reaction>
</comment>
<dbReference type="InterPro" id="IPR014756">
    <property type="entry name" value="Ig_E-set"/>
</dbReference>
<evidence type="ECO:0000256" key="10">
    <source>
        <dbReference type="PROSITE-ProRule" id="PRU00024"/>
    </source>
</evidence>
<dbReference type="InterPro" id="IPR001841">
    <property type="entry name" value="Znf_RING"/>
</dbReference>
<dbReference type="Gene3D" id="2.60.40.10">
    <property type="entry name" value="Immunoglobulins"/>
    <property type="match status" value="1"/>
</dbReference>
<dbReference type="InterPro" id="IPR017907">
    <property type="entry name" value="Znf_RING_CS"/>
</dbReference>
<evidence type="ECO:0000313" key="16">
    <source>
        <dbReference type="Proteomes" id="UP000225706"/>
    </source>
</evidence>
<name>A0A2B4S8B8_STYPI</name>
<evidence type="ECO:0000256" key="4">
    <source>
        <dbReference type="ARBA" id="ARBA00009413"/>
    </source>
</evidence>
<dbReference type="InterPro" id="IPR017868">
    <property type="entry name" value="Filamin/ABP280_repeat-like"/>
</dbReference>
<sequence length="714" mass="80990">MAQNESYFDEVKKEITCTICDYQFNEVKDPRILSCFHTFCKDCLEDWLREQQNGRVSCPLCRKITECPDGIDSVQPNLFCRKMVELVEFYSGNGREEFPHCSNCDESKPLKFYCSDCNCFLCDTCAMLHKNWKSFSDHRIKEVGKFECSDAQDFARRANYCLGEQHNEDEKKIKIKYFCEECSVCVCRDCVLLEHRDHDYISIEKGIEKKKGELDAKLQEVKRNRLCLNTHKTSVETRRVKVNNSIDQATNEVHRLAEHCIMLIRQHESSVTERLARERADVQGAFTKKLTSLNEKLAEIDRGLAFSEDVLVRRNLPEILNVKTIVERRLQELSNPFDFMPVLEYTDVRYIPKDVSHLKDAPGRLVSSTTAPFLSEAHGRGLTEGVKGEDCNFTVTTKDSRGTTTYSEIDKIEVEINSVLPSNIVIKTTVRDELDGHYSVHYRPTSPGEFTVSVKVSEISVKGSPFMLTVRSENRSRKKTRPKPNYLGKLPIVGSFSYTRMSSGASESLVDETSSSSLANNLRAVKLDKEKGSCPICLDSLTNPRTLLCNHSFCGPCIAEARDKHKYNKCPVCFEFQGVVKGNQPPGEMTHHLESQSVSGYEGYGTIVIEYNFQSGIQGSEHRNPGVRYQGTKRQAYLPNTDVGKEVLQLLKRAFDARLVFTIGTSGTTGLPNQIVWNGIRHKTSRRGGYGGFGYPDPDYLRQVKEDLAAKGIR</sequence>
<dbReference type="InterPro" id="IPR013083">
    <property type="entry name" value="Znf_RING/FYVE/PHD"/>
</dbReference>
<evidence type="ECO:0000256" key="9">
    <source>
        <dbReference type="ARBA" id="ARBA00022833"/>
    </source>
</evidence>
<keyword evidence="16" id="KW-1185">Reference proteome</keyword>
<dbReference type="GO" id="GO:0008270">
    <property type="term" value="F:zinc ion binding"/>
    <property type="evidence" value="ECO:0007669"/>
    <property type="project" value="UniProtKB-KW"/>
</dbReference>
<dbReference type="SMART" id="SM00184">
    <property type="entry name" value="RING"/>
    <property type="match status" value="2"/>
</dbReference>
<proteinExistence type="inferred from homology"/>
<comment type="similarity">
    <text evidence="3">Belongs to the TRIM/RBCC family.</text>
</comment>
<evidence type="ECO:0000259" key="14">
    <source>
        <dbReference type="PROSITE" id="PS50119"/>
    </source>
</evidence>
<reference evidence="16" key="1">
    <citation type="journal article" date="2017" name="bioRxiv">
        <title>Comparative analysis of the genomes of Stylophora pistillata and Acropora digitifera provides evidence for extensive differences between species of corals.</title>
        <authorList>
            <person name="Voolstra C.R."/>
            <person name="Li Y."/>
            <person name="Liew Y.J."/>
            <person name="Baumgarten S."/>
            <person name="Zoccola D."/>
            <person name="Flot J.-F."/>
            <person name="Tambutte S."/>
            <person name="Allemand D."/>
            <person name="Aranda M."/>
        </authorList>
    </citation>
    <scope>NUCLEOTIDE SEQUENCE [LARGE SCALE GENOMIC DNA]</scope>
</reference>
<dbReference type="GO" id="GO:0007219">
    <property type="term" value="P:Notch signaling pathway"/>
    <property type="evidence" value="ECO:0007669"/>
    <property type="project" value="InterPro"/>
</dbReference>
<organism evidence="15 16">
    <name type="scientific">Stylophora pistillata</name>
    <name type="common">Smooth cauliflower coral</name>
    <dbReference type="NCBI Taxonomy" id="50429"/>
    <lineage>
        <taxon>Eukaryota</taxon>
        <taxon>Metazoa</taxon>
        <taxon>Cnidaria</taxon>
        <taxon>Anthozoa</taxon>
        <taxon>Hexacorallia</taxon>
        <taxon>Scleractinia</taxon>
        <taxon>Astrocoeniina</taxon>
        <taxon>Pocilloporidae</taxon>
        <taxon>Stylophora</taxon>
    </lineage>
</organism>
<dbReference type="InterPro" id="IPR039398">
    <property type="entry name" value="Deltex_fam"/>
</dbReference>
<keyword evidence="7" id="KW-0677">Repeat</keyword>
<evidence type="ECO:0000313" key="15">
    <source>
        <dbReference type="EMBL" id="PFX25339.1"/>
    </source>
</evidence>
<feature type="repeat" description="Filamin" evidence="11">
    <location>
        <begin position="367"/>
        <end position="470"/>
    </location>
</feature>
<dbReference type="InterPro" id="IPR000315">
    <property type="entry name" value="Znf_B-box"/>
</dbReference>
<dbReference type="SMART" id="SM00557">
    <property type="entry name" value="IG_FLMN"/>
    <property type="match status" value="1"/>
</dbReference>
<dbReference type="SUPFAM" id="SSF57845">
    <property type="entry name" value="B-box zinc-binding domain"/>
    <property type="match status" value="1"/>
</dbReference>
<evidence type="ECO:0000256" key="6">
    <source>
        <dbReference type="ARBA" id="ARBA00022723"/>
    </source>
</evidence>
<dbReference type="GO" id="GO:0016567">
    <property type="term" value="P:protein ubiquitination"/>
    <property type="evidence" value="ECO:0007669"/>
    <property type="project" value="UniProtKB-UniRule"/>
</dbReference>
<evidence type="ECO:0000256" key="8">
    <source>
        <dbReference type="ARBA" id="ARBA00022771"/>
    </source>
</evidence>
<feature type="domain" description="B box-type" evidence="14">
    <location>
        <begin position="96"/>
        <end position="143"/>
    </location>
</feature>
<dbReference type="Gene3D" id="3.30.40.10">
    <property type="entry name" value="Zinc/RING finger domain, C3HC4 (zinc finger)"/>
    <property type="match status" value="2"/>
</dbReference>
<dbReference type="Proteomes" id="UP000225706">
    <property type="component" value="Unassembled WGS sequence"/>
</dbReference>
<dbReference type="Gene3D" id="3.30.160.60">
    <property type="entry name" value="Classic Zinc Finger"/>
    <property type="match status" value="1"/>
</dbReference>
<dbReference type="PROSITE" id="PS50089">
    <property type="entry name" value="ZF_RING_2"/>
    <property type="match status" value="2"/>
</dbReference>
<dbReference type="SMART" id="SM00336">
    <property type="entry name" value="BBOX"/>
    <property type="match status" value="2"/>
</dbReference>
<dbReference type="GO" id="GO:0005737">
    <property type="term" value="C:cytoplasm"/>
    <property type="evidence" value="ECO:0007669"/>
    <property type="project" value="UniProtKB-SubCell"/>
</dbReference>
<feature type="domain" description="RING-type" evidence="13">
    <location>
        <begin position="534"/>
        <end position="573"/>
    </location>
</feature>
<dbReference type="InterPro" id="IPR039396">
    <property type="entry name" value="Deltex_C"/>
</dbReference>
<feature type="domain" description="RING-type" evidence="13">
    <location>
        <begin position="17"/>
        <end position="62"/>
    </location>
</feature>
<dbReference type="EC" id="2.3.2.27" evidence="12"/>
<evidence type="ECO:0000256" key="3">
    <source>
        <dbReference type="ARBA" id="ARBA00008518"/>
    </source>
</evidence>
<dbReference type="Pfam" id="PF13639">
    <property type="entry name" value="zf-RING_2"/>
    <property type="match status" value="1"/>
</dbReference>
<evidence type="ECO:0000256" key="5">
    <source>
        <dbReference type="ARBA" id="ARBA00022679"/>
    </source>
</evidence>
<dbReference type="SUPFAM" id="SSF81296">
    <property type="entry name" value="E set domains"/>
    <property type="match status" value="1"/>
</dbReference>
<evidence type="ECO:0000256" key="2">
    <source>
        <dbReference type="ARBA" id="ARBA00004906"/>
    </source>
</evidence>
<evidence type="ECO:0000259" key="13">
    <source>
        <dbReference type="PROSITE" id="PS50089"/>
    </source>
</evidence>
<dbReference type="SUPFAM" id="SSF57850">
    <property type="entry name" value="RING/U-box"/>
    <property type="match status" value="2"/>
</dbReference>
<protein>
    <recommendedName>
        <fullName evidence="12">E3 ubiquitin-protein ligase</fullName>
        <ecNumber evidence="12">2.3.2.27</ecNumber>
    </recommendedName>
</protein>
<comment type="pathway">
    <text evidence="2 12">Protein modification; protein ubiquitination.</text>
</comment>
<dbReference type="InterPro" id="IPR001298">
    <property type="entry name" value="Filamin/ABP280_rpt"/>
</dbReference>
<evidence type="ECO:0000256" key="12">
    <source>
        <dbReference type="RuleBase" id="RU367105"/>
    </source>
</evidence>
<dbReference type="Pfam" id="PF18102">
    <property type="entry name" value="DTC"/>
    <property type="match status" value="1"/>
</dbReference>
<dbReference type="CDD" id="cd09633">
    <property type="entry name" value="Deltex_C"/>
    <property type="match status" value="1"/>
</dbReference>
<dbReference type="UniPathway" id="UPA00143"/>
<keyword evidence="6 12" id="KW-0479">Metal-binding</keyword>